<evidence type="ECO:0000313" key="3">
    <source>
        <dbReference type="Proteomes" id="UP000054166"/>
    </source>
</evidence>
<proteinExistence type="predicted"/>
<dbReference type="Proteomes" id="UP000054166">
    <property type="component" value="Unassembled WGS sequence"/>
</dbReference>
<dbReference type="EMBL" id="KN833014">
    <property type="protein sequence ID" value="KIM78791.1"/>
    <property type="molecule type" value="Genomic_DNA"/>
</dbReference>
<dbReference type="OrthoDB" id="3067694at2759"/>
<dbReference type="AlphaFoldDB" id="A0A0C3FFQ6"/>
<sequence>MPRRKKVKAVKNAKGLRKAVERSPTPVVDSDDVIELSSGLGEDPVTPLKRIRVPSSKVAASQPRTPTKSPKKRVSGSSDGKSSKKRLKLTEVSAPVSDLDDSDPESFDVSAIEDAYNLDNAARPAKSKGKALKVELPAPSDSDGNAVSSPIKPNSDAVKNKGKARKMYSPVRSDSGGATGAITMDPISKLNRRRTPSDWEDSSDNGSKPVIVSGRPGGSGSGAGYVPKPESIPSPTVCEVMNNKIVKLSMDKNLRNTYEGLVNLILVTFTGYETRDDNIEGLQMFRYWKRSMPDMFDLRFAKEIITFAQSGNYINLSRIDPALLYLQNAGSTSGSNFITDSAGSTFLCLTSGRCITSHLVEYQEAPTARNGQQNYWKYIDVSPHTVEFERLCGAAGMVAHERQVDTSLIKGNALCFATRSGKSPPEPIVSQVGASSPYKSAAAASVNASRLGKGILWNIGPFDIGSFYYRY</sequence>
<name>A0A0C3FFQ6_PILCF</name>
<feature type="compositionally biased region" description="Polar residues" evidence="1">
    <location>
        <begin position="142"/>
        <end position="152"/>
    </location>
</feature>
<accession>A0A0C3FFQ6</accession>
<evidence type="ECO:0000256" key="1">
    <source>
        <dbReference type="SAM" id="MobiDB-lite"/>
    </source>
</evidence>
<feature type="compositionally biased region" description="Polar residues" evidence="1">
    <location>
        <begin position="58"/>
        <end position="68"/>
    </location>
</feature>
<feature type="region of interest" description="Disordered" evidence="1">
    <location>
        <begin position="1"/>
        <end position="228"/>
    </location>
</feature>
<reference evidence="2 3" key="1">
    <citation type="submission" date="2014-04" db="EMBL/GenBank/DDBJ databases">
        <authorList>
            <consortium name="DOE Joint Genome Institute"/>
            <person name="Kuo A."/>
            <person name="Tarkka M."/>
            <person name="Buscot F."/>
            <person name="Kohler A."/>
            <person name="Nagy L.G."/>
            <person name="Floudas D."/>
            <person name="Copeland A."/>
            <person name="Barry K.W."/>
            <person name="Cichocki N."/>
            <person name="Veneault-Fourrey C."/>
            <person name="LaButti K."/>
            <person name="Lindquist E.A."/>
            <person name="Lipzen A."/>
            <person name="Lundell T."/>
            <person name="Morin E."/>
            <person name="Murat C."/>
            <person name="Sun H."/>
            <person name="Tunlid A."/>
            <person name="Henrissat B."/>
            <person name="Grigoriev I.V."/>
            <person name="Hibbett D.S."/>
            <person name="Martin F."/>
            <person name="Nordberg H.P."/>
            <person name="Cantor M.N."/>
            <person name="Hua S.X."/>
        </authorList>
    </citation>
    <scope>NUCLEOTIDE SEQUENCE [LARGE SCALE GENOMIC DNA]</scope>
    <source>
        <strain evidence="2 3">F 1598</strain>
    </source>
</reference>
<organism evidence="2 3">
    <name type="scientific">Piloderma croceum (strain F 1598)</name>
    <dbReference type="NCBI Taxonomy" id="765440"/>
    <lineage>
        <taxon>Eukaryota</taxon>
        <taxon>Fungi</taxon>
        <taxon>Dikarya</taxon>
        <taxon>Basidiomycota</taxon>
        <taxon>Agaricomycotina</taxon>
        <taxon>Agaricomycetes</taxon>
        <taxon>Agaricomycetidae</taxon>
        <taxon>Atheliales</taxon>
        <taxon>Atheliaceae</taxon>
        <taxon>Piloderma</taxon>
    </lineage>
</organism>
<evidence type="ECO:0000313" key="2">
    <source>
        <dbReference type="EMBL" id="KIM78791.1"/>
    </source>
</evidence>
<reference evidence="3" key="2">
    <citation type="submission" date="2015-01" db="EMBL/GenBank/DDBJ databases">
        <title>Evolutionary Origins and Diversification of the Mycorrhizal Mutualists.</title>
        <authorList>
            <consortium name="DOE Joint Genome Institute"/>
            <consortium name="Mycorrhizal Genomics Consortium"/>
            <person name="Kohler A."/>
            <person name="Kuo A."/>
            <person name="Nagy L.G."/>
            <person name="Floudas D."/>
            <person name="Copeland A."/>
            <person name="Barry K.W."/>
            <person name="Cichocki N."/>
            <person name="Veneault-Fourrey C."/>
            <person name="LaButti K."/>
            <person name="Lindquist E.A."/>
            <person name="Lipzen A."/>
            <person name="Lundell T."/>
            <person name="Morin E."/>
            <person name="Murat C."/>
            <person name="Riley R."/>
            <person name="Ohm R."/>
            <person name="Sun H."/>
            <person name="Tunlid A."/>
            <person name="Henrissat B."/>
            <person name="Grigoriev I.V."/>
            <person name="Hibbett D.S."/>
            <person name="Martin F."/>
        </authorList>
    </citation>
    <scope>NUCLEOTIDE SEQUENCE [LARGE SCALE GENOMIC DNA]</scope>
    <source>
        <strain evidence="3">F 1598</strain>
    </source>
</reference>
<dbReference type="InParanoid" id="A0A0C3FFQ6"/>
<gene>
    <name evidence="2" type="ORF">PILCRDRAFT_11006</name>
</gene>
<dbReference type="HOGENOM" id="CLU_580197_0_0_1"/>
<feature type="compositionally biased region" description="Basic residues" evidence="1">
    <location>
        <begin position="1"/>
        <end position="17"/>
    </location>
</feature>
<keyword evidence="3" id="KW-1185">Reference proteome</keyword>
<protein>
    <submittedName>
        <fullName evidence="2">Uncharacterized protein</fullName>
    </submittedName>
</protein>